<dbReference type="InterPro" id="IPR010662">
    <property type="entry name" value="RBBP9/YdeN"/>
</dbReference>
<feature type="non-terminal residue" evidence="1">
    <location>
        <position position="139"/>
    </location>
</feature>
<dbReference type="Gene3D" id="3.40.50.1820">
    <property type="entry name" value="alpha/beta hydrolase"/>
    <property type="match status" value="1"/>
</dbReference>
<dbReference type="PANTHER" id="PTHR15394">
    <property type="entry name" value="SERINE HYDROLASE RBBP9"/>
    <property type="match status" value="1"/>
</dbReference>
<dbReference type="GO" id="GO:0016787">
    <property type="term" value="F:hydrolase activity"/>
    <property type="evidence" value="ECO:0007669"/>
    <property type="project" value="InterPro"/>
</dbReference>
<dbReference type="AlphaFoldDB" id="T0ZD85"/>
<reference evidence="1" key="2">
    <citation type="journal article" date="2014" name="ISME J.">
        <title>Microbial stratification in low pH oxic and suboxic macroscopic growths along an acid mine drainage.</title>
        <authorList>
            <person name="Mendez-Garcia C."/>
            <person name="Mesa V."/>
            <person name="Sprenger R.R."/>
            <person name="Richter M."/>
            <person name="Diez M.S."/>
            <person name="Solano J."/>
            <person name="Bargiela R."/>
            <person name="Golyshina O.V."/>
            <person name="Manteca A."/>
            <person name="Ramos J.L."/>
            <person name="Gallego J.R."/>
            <person name="Llorente I."/>
            <person name="Martins Dos Santos V.A."/>
            <person name="Jensen O.N."/>
            <person name="Pelaez A.I."/>
            <person name="Sanchez J."/>
            <person name="Ferrer M."/>
        </authorList>
    </citation>
    <scope>NUCLEOTIDE SEQUENCE</scope>
</reference>
<dbReference type="InterPro" id="IPR029058">
    <property type="entry name" value="AB_hydrolase_fold"/>
</dbReference>
<name>T0ZD85_9ZZZZ</name>
<protein>
    <submittedName>
        <fullName evidence="1">Esterase</fullName>
    </submittedName>
</protein>
<sequence length="139" mass="15609">MPERVFIIHGWDGSPYTDWYKWLASALKEKGFEASVPKMPEASRPSIDAWISAISQSTKYIDEHTYFIGHSIGCQAILRFLQRAPSGRIKGMLLVAPWLHLKDAAIASDDDKAIARPWLETPIDLAAIRSRVGSTRVIM</sequence>
<dbReference type="PANTHER" id="PTHR15394:SF3">
    <property type="entry name" value="SERINE HYDROLASE RBBP9"/>
    <property type="match status" value="1"/>
</dbReference>
<proteinExistence type="predicted"/>
<accession>T0ZD85</accession>
<evidence type="ECO:0000313" key="1">
    <source>
        <dbReference type="EMBL" id="EQD46076.1"/>
    </source>
</evidence>
<dbReference type="EMBL" id="AUZZ01006507">
    <property type="protein sequence ID" value="EQD46076.1"/>
    <property type="molecule type" value="Genomic_DNA"/>
</dbReference>
<organism evidence="1">
    <name type="scientific">mine drainage metagenome</name>
    <dbReference type="NCBI Taxonomy" id="410659"/>
    <lineage>
        <taxon>unclassified sequences</taxon>
        <taxon>metagenomes</taxon>
        <taxon>ecological metagenomes</taxon>
    </lineage>
</organism>
<dbReference type="Pfam" id="PF06821">
    <property type="entry name" value="Ser_hydrolase"/>
    <property type="match status" value="1"/>
</dbReference>
<dbReference type="SUPFAM" id="SSF53474">
    <property type="entry name" value="alpha/beta-Hydrolases"/>
    <property type="match status" value="1"/>
</dbReference>
<gene>
    <name evidence="1" type="ORF">B2A_09024</name>
</gene>
<reference evidence="1" key="1">
    <citation type="submission" date="2013-08" db="EMBL/GenBank/DDBJ databases">
        <authorList>
            <person name="Mendez C."/>
            <person name="Richter M."/>
            <person name="Ferrer M."/>
            <person name="Sanchez J."/>
        </authorList>
    </citation>
    <scope>NUCLEOTIDE SEQUENCE</scope>
</reference>
<comment type="caution">
    <text evidence="1">The sequence shown here is derived from an EMBL/GenBank/DDBJ whole genome shotgun (WGS) entry which is preliminary data.</text>
</comment>